<evidence type="ECO:0000256" key="1">
    <source>
        <dbReference type="SAM" id="MobiDB-lite"/>
    </source>
</evidence>
<keyword evidence="3" id="KW-1185">Reference proteome</keyword>
<comment type="caution">
    <text evidence="2">The sequence shown here is derived from an EMBL/GenBank/DDBJ whole genome shotgun (WGS) entry which is preliminary data.</text>
</comment>
<organism evidence="2 3">
    <name type="scientific">Mugilogobius chulae</name>
    <name type="common">yellowstripe goby</name>
    <dbReference type="NCBI Taxonomy" id="88201"/>
    <lineage>
        <taxon>Eukaryota</taxon>
        <taxon>Metazoa</taxon>
        <taxon>Chordata</taxon>
        <taxon>Craniata</taxon>
        <taxon>Vertebrata</taxon>
        <taxon>Euteleostomi</taxon>
        <taxon>Actinopterygii</taxon>
        <taxon>Neopterygii</taxon>
        <taxon>Teleostei</taxon>
        <taxon>Neoteleostei</taxon>
        <taxon>Acanthomorphata</taxon>
        <taxon>Gobiaria</taxon>
        <taxon>Gobiiformes</taxon>
        <taxon>Gobioidei</taxon>
        <taxon>Gobiidae</taxon>
        <taxon>Gobionellinae</taxon>
        <taxon>Mugilogobius</taxon>
    </lineage>
</organism>
<evidence type="ECO:0000313" key="2">
    <source>
        <dbReference type="EMBL" id="KAK7939132.1"/>
    </source>
</evidence>
<dbReference type="SUPFAM" id="SSF48726">
    <property type="entry name" value="Immunoglobulin"/>
    <property type="match status" value="1"/>
</dbReference>
<evidence type="ECO:0008006" key="4">
    <source>
        <dbReference type="Google" id="ProtNLM"/>
    </source>
</evidence>
<sequence length="231" mass="26125">MERERERARKRDREGERGRRERERGREREGEKAERGVVVVERLLIQTSSLKLDPDSDQFFGGEDIRLSCESEWRVKRTRTGYDQVQSCGRRDGGFGRIGINDSSCFLYDLSPSDSGLYWCESAAGGRKTKERLLTVTGTAGRVKERVCDELQSFGMFQTQLCSKRTDTSVWLLQAWPAQRTRKVYLADHAPVTLTTPPAARWSLEKAAPPTGELESSLVSIQSAWASLSDS</sequence>
<reference evidence="3" key="1">
    <citation type="submission" date="2024-04" db="EMBL/GenBank/DDBJ databases">
        <title>Salinicola lusitanus LLJ914,a marine bacterium isolated from the Okinawa Trough.</title>
        <authorList>
            <person name="Li J."/>
        </authorList>
    </citation>
    <scope>NUCLEOTIDE SEQUENCE [LARGE SCALE GENOMIC DNA]</scope>
</reference>
<dbReference type="EMBL" id="JBBPFD010000002">
    <property type="protein sequence ID" value="KAK7939132.1"/>
    <property type="molecule type" value="Genomic_DNA"/>
</dbReference>
<name>A0AAW0Q4I1_9GOBI</name>
<dbReference type="InterPro" id="IPR036179">
    <property type="entry name" value="Ig-like_dom_sf"/>
</dbReference>
<dbReference type="AlphaFoldDB" id="A0AAW0Q4I1"/>
<dbReference type="Proteomes" id="UP001460270">
    <property type="component" value="Unassembled WGS sequence"/>
</dbReference>
<evidence type="ECO:0000313" key="3">
    <source>
        <dbReference type="Proteomes" id="UP001460270"/>
    </source>
</evidence>
<accession>A0AAW0Q4I1</accession>
<proteinExistence type="predicted"/>
<dbReference type="InterPro" id="IPR013783">
    <property type="entry name" value="Ig-like_fold"/>
</dbReference>
<protein>
    <recommendedName>
        <fullName evidence="4">Ig-like domain-containing protein</fullName>
    </recommendedName>
</protein>
<dbReference type="Gene3D" id="2.60.40.10">
    <property type="entry name" value="Immunoglobulins"/>
    <property type="match status" value="1"/>
</dbReference>
<feature type="region of interest" description="Disordered" evidence="1">
    <location>
        <begin position="1"/>
        <end position="34"/>
    </location>
</feature>
<gene>
    <name evidence="2" type="ORF">WMY93_002458</name>
</gene>